<reference evidence="1 2" key="1">
    <citation type="submission" date="2018-09" db="EMBL/GenBank/DDBJ databases">
        <title>Phylogeny of the Shewanellaceae, and recommendation for two new genera, Pseudoshewanella and Parashewanella.</title>
        <authorList>
            <person name="Wang G."/>
        </authorList>
    </citation>
    <scope>NUCLEOTIDE SEQUENCE [LARGE SCALE GENOMIC DNA]</scope>
    <source>
        <strain evidence="1 2">KCTC 22492</strain>
    </source>
</reference>
<name>A0A3A6U6D5_9GAMM</name>
<gene>
    <name evidence="1" type="ORF">D5R81_12710</name>
</gene>
<dbReference type="RefSeq" id="WP_121854012.1">
    <property type="nucleotide sequence ID" value="NZ_CP037952.1"/>
</dbReference>
<sequence length="272" mass="32296">MDTLPTVQSLLMQRSVFITGHQKFIDQFFEHVRERYFYTRIRELKTFTDPFNSLAKHIESHINAFRYLASEVDKENIYHIELEADFRITATIRSHNGTHKKLIYEKLNVNPSRAIHSIKALCRVLHNSPAFFICQKCHQLIDADFKAQNESCCTYNACNNMVKQPFSFCFVNRINGIYHDGIRAERDCEQIHVYLSRTEWPHPHQPKKVYEVIKTLPIHLTRKEVEHEVELLVDEIKPIKQCGHCEEKIHMDFMYNSMYCYDCATRVYNVVY</sequence>
<comment type="caution">
    <text evidence="1">The sequence shown here is derived from an EMBL/GenBank/DDBJ whole genome shotgun (WGS) entry which is preliminary data.</text>
</comment>
<accession>A0A3A6U6D5</accession>
<evidence type="ECO:0000313" key="2">
    <source>
        <dbReference type="Proteomes" id="UP000273022"/>
    </source>
</evidence>
<organism evidence="1 2">
    <name type="scientific">Parashewanella spongiae</name>
    <dbReference type="NCBI Taxonomy" id="342950"/>
    <lineage>
        <taxon>Bacteria</taxon>
        <taxon>Pseudomonadati</taxon>
        <taxon>Pseudomonadota</taxon>
        <taxon>Gammaproteobacteria</taxon>
        <taxon>Alteromonadales</taxon>
        <taxon>Shewanellaceae</taxon>
        <taxon>Parashewanella</taxon>
    </lineage>
</organism>
<protein>
    <submittedName>
        <fullName evidence="1">Uncharacterized protein</fullName>
    </submittedName>
</protein>
<proteinExistence type="predicted"/>
<keyword evidence="2" id="KW-1185">Reference proteome</keyword>
<dbReference type="AlphaFoldDB" id="A0A3A6U6D5"/>
<evidence type="ECO:0000313" key="1">
    <source>
        <dbReference type="EMBL" id="RJY11939.1"/>
    </source>
</evidence>
<dbReference type="OrthoDB" id="6259967at2"/>
<dbReference type="EMBL" id="QYYH01000078">
    <property type="protein sequence ID" value="RJY11939.1"/>
    <property type="molecule type" value="Genomic_DNA"/>
</dbReference>
<dbReference type="Proteomes" id="UP000273022">
    <property type="component" value="Unassembled WGS sequence"/>
</dbReference>